<accession>A0ABR1URL9</accession>
<proteinExistence type="predicted"/>
<dbReference type="EMBL" id="JAQQWL010000008">
    <property type="protein sequence ID" value="KAK8061570.1"/>
    <property type="molecule type" value="Genomic_DNA"/>
</dbReference>
<organism evidence="2 3">
    <name type="scientific">Apiospora phragmitis</name>
    <dbReference type="NCBI Taxonomy" id="2905665"/>
    <lineage>
        <taxon>Eukaryota</taxon>
        <taxon>Fungi</taxon>
        <taxon>Dikarya</taxon>
        <taxon>Ascomycota</taxon>
        <taxon>Pezizomycotina</taxon>
        <taxon>Sordariomycetes</taxon>
        <taxon>Xylariomycetidae</taxon>
        <taxon>Amphisphaeriales</taxon>
        <taxon>Apiosporaceae</taxon>
        <taxon>Apiospora</taxon>
    </lineage>
</organism>
<keyword evidence="1" id="KW-0732">Signal</keyword>
<feature type="chain" id="PRO_5045122483" evidence="1">
    <location>
        <begin position="23"/>
        <end position="193"/>
    </location>
</feature>
<keyword evidence="3" id="KW-1185">Reference proteome</keyword>
<dbReference type="GeneID" id="92092408"/>
<evidence type="ECO:0000256" key="1">
    <source>
        <dbReference type="SAM" id="SignalP"/>
    </source>
</evidence>
<gene>
    <name evidence="2" type="ORF">PG994_007936</name>
</gene>
<dbReference type="RefSeq" id="XP_066714832.1">
    <property type="nucleotide sequence ID" value="XM_066859345.1"/>
</dbReference>
<feature type="signal peptide" evidence="1">
    <location>
        <begin position="1"/>
        <end position="22"/>
    </location>
</feature>
<evidence type="ECO:0000313" key="2">
    <source>
        <dbReference type="EMBL" id="KAK8061570.1"/>
    </source>
</evidence>
<sequence>MHSATTLVTLLGLAAIAPAAGGAAWIPSHVADETVQIEAATEDDNNTDLDVDLEELLAERGVEQENENGNGGVEKRFAGGWCTMHLKYKSKDTGKKKTSTVTMTVYDADGFTMGSRAINKDGYTVRVAGRVKKSMPKSVRFEANLGTAKFRYGKEKWNSDETAHCKVGKIDNHESFWGTSRSTQTDMDCGFTC</sequence>
<reference evidence="2 3" key="1">
    <citation type="submission" date="2023-01" db="EMBL/GenBank/DDBJ databases">
        <title>Analysis of 21 Apiospora genomes using comparative genomics revels a genus with tremendous synthesis potential of carbohydrate active enzymes and secondary metabolites.</title>
        <authorList>
            <person name="Sorensen T."/>
        </authorList>
    </citation>
    <scope>NUCLEOTIDE SEQUENCE [LARGE SCALE GENOMIC DNA]</scope>
    <source>
        <strain evidence="2 3">CBS 135458</strain>
    </source>
</reference>
<name>A0ABR1URL9_9PEZI</name>
<dbReference type="Proteomes" id="UP001480595">
    <property type="component" value="Unassembled WGS sequence"/>
</dbReference>
<evidence type="ECO:0000313" key="3">
    <source>
        <dbReference type="Proteomes" id="UP001480595"/>
    </source>
</evidence>
<comment type="caution">
    <text evidence="2">The sequence shown here is derived from an EMBL/GenBank/DDBJ whole genome shotgun (WGS) entry which is preliminary data.</text>
</comment>
<protein>
    <submittedName>
        <fullName evidence="2">Uncharacterized protein</fullName>
    </submittedName>
</protein>